<dbReference type="InterPro" id="IPR001138">
    <property type="entry name" value="Zn2Cys6_DnaBD"/>
</dbReference>
<gene>
    <name evidence="6" type="ORF">SPOG_00681</name>
</gene>
<dbReference type="GO" id="GO:0005634">
    <property type="term" value="C:nucleus"/>
    <property type="evidence" value="ECO:0007669"/>
    <property type="project" value="UniProtKB-SubCell"/>
</dbReference>
<dbReference type="CDD" id="cd00067">
    <property type="entry name" value="GAL4"/>
    <property type="match status" value="1"/>
</dbReference>
<organism evidence="6 7">
    <name type="scientific">Schizosaccharomyces cryophilus (strain OY26 / ATCC MYA-4695 / CBS 11777 / NBRC 106824 / NRRL Y48691)</name>
    <name type="common">Fission yeast</name>
    <dbReference type="NCBI Taxonomy" id="653667"/>
    <lineage>
        <taxon>Eukaryota</taxon>
        <taxon>Fungi</taxon>
        <taxon>Dikarya</taxon>
        <taxon>Ascomycota</taxon>
        <taxon>Taphrinomycotina</taxon>
        <taxon>Schizosaccharomycetes</taxon>
        <taxon>Schizosaccharomycetales</taxon>
        <taxon>Schizosaccharomycetaceae</taxon>
        <taxon>Schizosaccharomyces</taxon>
    </lineage>
</organism>
<dbReference type="GO" id="GO:1903931">
    <property type="term" value="P:positive regulation of pyrimidine-containing compound salvage"/>
    <property type="evidence" value="ECO:0007669"/>
    <property type="project" value="EnsemblFungi"/>
</dbReference>
<keyword evidence="2" id="KW-0479">Metal-binding</keyword>
<evidence type="ECO:0000256" key="1">
    <source>
        <dbReference type="ARBA" id="ARBA00004123"/>
    </source>
</evidence>
<dbReference type="GO" id="GO:0000785">
    <property type="term" value="C:chromatin"/>
    <property type="evidence" value="ECO:0007669"/>
    <property type="project" value="EnsemblFungi"/>
</dbReference>
<protein>
    <submittedName>
        <fullName evidence="6">Transcription factor</fullName>
    </submittedName>
</protein>
<sequence>MESSKVTPKKMGQTTRRAIHSCLACRKKKLKCDHGRPCSNCKKRATTYSCIYLQQGQPSTNNFDGGNETDSVINELLSRISHLEHMLGELNPRGSSQDSASAPLTPVKEDSAAFDETERNIGTLSLRDSTKTTYVNYPSSYHLAWHLRKTNSLNLDHDFSEDGKEVTQESFLFRLPVREHARNFLPPKHISDLLIEAYFLRCHLFIPVLHKSTFMERYKVFWEEPAERKPAMTSLLFAMFASALLATPIETRLSWNLGEEEKYLSVDYHLAFRYALASSNFLFDPDLNALRALIICQVAFDSDTTLAPPSMVGLITQTAYFMGLHRDGSLYGLNSVYAEIRRRVWFSVLVLDLRVSEMTGIPPRIHEDSYDTSFPSLLPEENYQADPSIFTAGRFVCISGRASREVSKYMRMLLGLKSPNYSKILEMDQKLTDYYKEIKQELLPEPTTVHERLLHLFTTYIFQRFPILFHFPFLLKKGASAFSYSRIRSVECALDALSCLYELGTTPEFSMYSWFFWRYPPFHPCIVLFLDILHSEQTIYSDDKRVVMINQIFSLFPKITDIQRFHQAWSLLKTSRTHVWEKLGLKSSNNLAVSDENIPELGFLDPSKLDISWDDWDAIFQHCPF</sequence>
<dbReference type="GO" id="GO:0008270">
    <property type="term" value="F:zinc ion binding"/>
    <property type="evidence" value="ECO:0007669"/>
    <property type="project" value="InterPro"/>
</dbReference>
<dbReference type="InterPro" id="IPR007219">
    <property type="entry name" value="XnlR_reg_dom"/>
</dbReference>
<dbReference type="STRING" id="653667.S9XAJ4"/>
<evidence type="ECO:0000313" key="7">
    <source>
        <dbReference type="Proteomes" id="UP000015464"/>
    </source>
</evidence>
<keyword evidence="3" id="KW-0539">Nucleus</keyword>
<dbReference type="GO" id="GO:0003677">
    <property type="term" value="F:DNA binding"/>
    <property type="evidence" value="ECO:0007669"/>
    <property type="project" value="InterPro"/>
</dbReference>
<dbReference type="OrthoDB" id="424974at2759"/>
<proteinExistence type="predicted"/>
<dbReference type="PROSITE" id="PS50048">
    <property type="entry name" value="ZN2_CY6_FUNGAL_2"/>
    <property type="match status" value="1"/>
</dbReference>
<keyword evidence="7" id="KW-1185">Reference proteome</keyword>
<dbReference type="AlphaFoldDB" id="S9XAJ4"/>
<dbReference type="SMART" id="SM00906">
    <property type="entry name" value="Fungal_trans"/>
    <property type="match status" value="1"/>
</dbReference>
<dbReference type="Gene3D" id="4.10.240.10">
    <property type="entry name" value="Zn(2)-C6 fungal-type DNA-binding domain"/>
    <property type="match status" value="1"/>
</dbReference>
<dbReference type="PANTHER" id="PTHR31001:SF40">
    <property type="entry name" value="ZN(II)2CYS6 TRANSCRIPTION FACTOR (EUROFUNG)"/>
    <property type="match status" value="1"/>
</dbReference>
<dbReference type="PROSITE" id="PS00463">
    <property type="entry name" value="ZN2_CY6_FUNGAL_1"/>
    <property type="match status" value="1"/>
</dbReference>
<comment type="subcellular location">
    <subcellularLocation>
        <location evidence="1">Nucleus</location>
    </subcellularLocation>
</comment>
<dbReference type="InterPro" id="IPR036864">
    <property type="entry name" value="Zn2-C6_fun-type_DNA-bd_sf"/>
</dbReference>
<dbReference type="OMA" id="WDDWDAI"/>
<dbReference type="SMART" id="SM00066">
    <property type="entry name" value="GAL4"/>
    <property type="match status" value="1"/>
</dbReference>
<dbReference type="Pfam" id="PF00172">
    <property type="entry name" value="Zn_clus"/>
    <property type="match status" value="1"/>
</dbReference>
<dbReference type="RefSeq" id="XP_013024310.1">
    <property type="nucleotide sequence ID" value="XM_013168856.1"/>
</dbReference>
<dbReference type="Proteomes" id="UP000015464">
    <property type="component" value="Unassembled WGS sequence"/>
</dbReference>
<evidence type="ECO:0000259" key="5">
    <source>
        <dbReference type="PROSITE" id="PS50048"/>
    </source>
</evidence>
<accession>S9XAJ4</accession>
<dbReference type="GO" id="GO:0006351">
    <property type="term" value="P:DNA-templated transcription"/>
    <property type="evidence" value="ECO:0007669"/>
    <property type="project" value="InterPro"/>
</dbReference>
<evidence type="ECO:0000256" key="2">
    <source>
        <dbReference type="ARBA" id="ARBA00022723"/>
    </source>
</evidence>
<dbReference type="GeneID" id="25035013"/>
<dbReference type="PANTHER" id="PTHR31001">
    <property type="entry name" value="UNCHARACTERIZED TRANSCRIPTIONAL REGULATORY PROTEIN"/>
    <property type="match status" value="1"/>
</dbReference>
<dbReference type="CDD" id="cd12148">
    <property type="entry name" value="fungal_TF_MHR"/>
    <property type="match status" value="1"/>
</dbReference>
<evidence type="ECO:0000313" key="6">
    <source>
        <dbReference type="EMBL" id="EPY50781.1"/>
    </source>
</evidence>
<dbReference type="InterPro" id="IPR050613">
    <property type="entry name" value="Sec_Metabolite_Reg"/>
</dbReference>
<feature type="domain" description="Zn(2)-C6 fungal-type" evidence="5">
    <location>
        <begin position="21"/>
        <end position="52"/>
    </location>
</feature>
<dbReference type="HOGENOM" id="CLU_437523_0_0_1"/>
<feature type="region of interest" description="Disordered" evidence="4">
    <location>
        <begin position="89"/>
        <end position="112"/>
    </location>
</feature>
<dbReference type="eggNOG" id="ENOG502REJ9">
    <property type="taxonomic scope" value="Eukaryota"/>
</dbReference>
<dbReference type="Pfam" id="PF04082">
    <property type="entry name" value="Fungal_trans"/>
    <property type="match status" value="1"/>
</dbReference>
<reference evidence="6 7" key="1">
    <citation type="journal article" date="2011" name="Science">
        <title>Comparative functional genomics of the fission yeasts.</title>
        <authorList>
            <person name="Rhind N."/>
            <person name="Chen Z."/>
            <person name="Yassour M."/>
            <person name="Thompson D.A."/>
            <person name="Haas B.J."/>
            <person name="Habib N."/>
            <person name="Wapinski I."/>
            <person name="Roy S."/>
            <person name="Lin M.F."/>
            <person name="Heiman D.I."/>
            <person name="Young S.K."/>
            <person name="Furuya K."/>
            <person name="Guo Y."/>
            <person name="Pidoux A."/>
            <person name="Chen H.M."/>
            <person name="Robbertse B."/>
            <person name="Goldberg J.M."/>
            <person name="Aoki K."/>
            <person name="Bayne E.H."/>
            <person name="Berlin A.M."/>
            <person name="Desjardins C.A."/>
            <person name="Dobbs E."/>
            <person name="Dukaj L."/>
            <person name="Fan L."/>
            <person name="FitzGerald M.G."/>
            <person name="French C."/>
            <person name="Gujja S."/>
            <person name="Hansen K."/>
            <person name="Keifenheim D."/>
            <person name="Levin J.Z."/>
            <person name="Mosher R.A."/>
            <person name="Mueller C.A."/>
            <person name="Pfiffner J."/>
            <person name="Priest M."/>
            <person name="Russ C."/>
            <person name="Smialowska A."/>
            <person name="Swoboda P."/>
            <person name="Sykes S.M."/>
            <person name="Vaughn M."/>
            <person name="Vengrova S."/>
            <person name="Yoder R."/>
            <person name="Zeng Q."/>
            <person name="Allshire R."/>
            <person name="Baulcombe D."/>
            <person name="Birren B.W."/>
            <person name="Brown W."/>
            <person name="Ekwall K."/>
            <person name="Kellis M."/>
            <person name="Leatherwood J."/>
            <person name="Levin H."/>
            <person name="Margalit H."/>
            <person name="Martienssen R."/>
            <person name="Nieduszynski C.A."/>
            <person name="Spatafora J.W."/>
            <person name="Friedman N."/>
            <person name="Dalgaard J.Z."/>
            <person name="Baumann P."/>
            <person name="Niki H."/>
            <person name="Regev A."/>
            <person name="Nusbaum C."/>
        </authorList>
    </citation>
    <scope>NUCLEOTIDE SEQUENCE [LARGE SCALE GENOMIC DNA]</scope>
    <source>
        <strain evidence="7">OY26 / ATCC MYA-4695 / CBS 11777 / NBRC 106824 / NRRL Y48691</strain>
    </source>
</reference>
<dbReference type="EMBL" id="KE546992">
    <property type="protein sequence ID" value="EPY50781.1"/>
    <property type="molecule type" value="Genomic_DNA"/>
</dbReference>
<evidence type="ECO:0000256" key="3">
    <source>
        <dbReference type="ARBA" id="ARBA00023242"/>
    </source>
</evidence>
<feature type="compositionally biased region" description="Polar residues" evidence="4">
    <location>
        <begin position="93"/>
        <end position="102"/>
    </location>
</feature>
<name>S9XAJ4_SCHCR</name>
<dbReference type="GO" id="GO:0001228">
    <property type="term" value="F:DNA-binding transcription activator activity, RNA polymerase II-specific"/>
    <property type="evidence" value="ECO:0007669"/>
    <property type="project" value="EnsemblFungi"/>
</dbReference>
<evidence type="ECO:0000256" key="4">
    <source>
        <dbReference type="SAM" id="MobiDB-lite"/>
    </source>
</evidence>
<dbReference type="SUPFAM" id="SSF57701">
    <property type="entry name" value="Zn2/Cys6 DNA-binding domain"/>
    <property type="match status" value="1"/>
</dbReference>